<dbReference type="EMBL" id="LAZR01000274">
    <property type="protein sequence ID" value="KKN77737.1"/>
    <property type="molecule type" value="Genomic_DNA"/>
</dbReference>
<reference evidence="1" key="1">
    <citation type="journal article" date="2015" name="Nature">
        <title>Complex archaea that bridge the gap between prokaryotes and eukaryotes.</title>
        <authorList>
            <person name="Spang A."/>
            <person name="Saw J.H."/>
            <person name="Jorgensen S.L."/>
            <person name="Zaremba-Niedzwiedzka K."/>
            <person name="Martijn J."/>
            <person name="Lind A.E."/>
            <person name="van Eijk R."/>
            <person name="Schleper C."/>
            <person name="Guy L."/>
            <person name="Ettema T.J."/>
        </authorList>
    </citation>
    <scope>NUCLEOTIDE SEQUENCE</scope>
</reference>
<organism evidence="1">
    <name type="scientific">marine sediment metagenome</name>
    <dbReference type="NCBI Taxonomy" id="412755"/>
    <lineage>
        <taxon>unclassified sequences</taxon>
        <taxon>metagenomes</taxon>
        <taxon>ecological metagenomes</taxon>
    </lineage>
</organism>
<gene>
    <name evidence="1" type="ORF">LCGC14_0357110</name>
</gene>
<proteinExistence type="predicted"/>
<protein>
    <submittedName>
        <fullName evidence="1">Uncharacterized protein</fullName>
    </submittedName>
</protein>
<evidence type="ECO:0000313" key="1">
    <source>
        <dbReference type="EMBL" id="KKN77737.1"/>
    </source>
</evidence>
<dbReference type="AlphaFoldDB" id="A0A0F9TRZ7"/>
<sequence length="101" mass="11212">MGWTRGPHGRKHLLAGHSGPCAYLGAKMNVYRAMRLALDATRLVVKEKVQGKSRSERRAIARRKLIPSDCVCPECCRVVLESNRWVVSGGVSICKSCFQGR</sequence>
<name>A0A0F9TRZ7_9ZZZZ</name>
<accession>A0A0F9TRZ7</accession>
<comment type="caution">
    <text evidence="1">The sequence shown here is derived from an EMBL/GenBank/DDBJ whole genome shotgun (WGS) entry which is preliminary data.</text>
</comment>